<dbReference type="AlphaFoldDB" id="A0A060I3W7"/>
<accession>A0A060I3W7</accession>
<sequence length="50" mass="5212">MSGNQTQRRTTGDSAGGASKRMQHRLGCGTAWVKKAVVADHTAVGAITIE</sequence>
<geneLocation type="plasmid" evidence="2 3">
    <name>pRetIE4771b</name>
</geneLocation>
<dbReference type="HOGENOM" id="CLU_3121883_0_0_5"/>
<name>A0A060I3W7_RHIET</name>
<proteinExistence type="predicted"/>
<feature type="compositionally biased region" description="Polar residues" evidence="1">
    <location>
        <begin position="1"/>
        <end position="13"/>
    </location>
</feature>
<reference evidence="2 3" key="1">
    <citation type="submission" date="2013-12" db="EMBL/GenBank/DDBJ databases">
        <title>Complete genome sequence of Rhizobium etli bv. mimosae IE4771.</title>
        <authorList>
            <person name="Bustos P."/>
            <person name="Santamaria R.I."/>
            <person name="Lozano L."/>
            <person name="Ormeno-Orrillo E."/>
            <person name="Rogel M.A."/>
            <person name="Romero D."/>
            <person name="Cevallos M.A."/>
            <person name="Martinez-Romero E."/>
            <person name="Gonzalez V."/>
        </authorList>
    </citation>
    <scope>NUCLEOTIDE SEQUENCE [LARGE SCALE GENOMIC DNA]</scope>
    <source>
        <strain evidence="2 3">IE4771</strain>
        <plasmid evidence="3">Plasmid pRetIE4771b</plasmid>
    </source>
</reference>
<keyword evidence="2" id="KW-0614">Plasmid</keyword>
<protein>
    <submittedName>
        <fullName evidence="2">Uncharacterized protein</fullName>
    </submittedName>
</protein>
<gene>
    <name evidence="2" type="ORF">IE4771_PB00117</name>
</gene>
<evidence type="ECO:0000256" key="1">
    <source>
        <dbReference type="SAM" id="MobiDB-lite"/>
    </source>
</evidence>
<feature type="region of interest" description="Disordered" evidence="1">
    <location>
        <begin position="1"/>
        <end position="22"/>
    </location>
</feature>
<evidence type="ECO:0000313" key="3">
    <source>
        <dbReference type="Proteomes" id="UP000027180"/>
    </source>
</evidence>
<dbReference type="EMBL" id="CP006988">
    <property type="protein sequence ID" value="AIC29848.1"/>
    <property type="molecule type" value="Genomic_DNA"/>
</dbReference>
<organism evidence="2 3">
    <name type="scientific">Rhizobium etli bv. mimosae str. IE4771</name>
    <dbReference type="NCBI Taxonomy" id="1432050"/>
    <lineage>
        <taxon>Bacteria</taxon>
        <taxon>Pseudomonadati</taxon>
        <taxon>Pseudomonadota</taxon>
        <taxon>Alphaproteobacteria</taxon>
        <taxon>Hyphomicrobiales</taxon>
        <taxon>Rhizobiaceae</taxon>
        <taxon>Rhizobium/Agrobacterium group</taxon>
        <taxon>Rhizobium</taxon>
    </lineage>
</organism>
<dbReference type="KEGG" id="rei:IE4771_PB00117"/>
<dbReference type="Proteomes" id="UP000027180">
    <property type="component" value="Plasmid pRetIE4771b"/>
</dbReference>
<evidence type="ECO:0000313" key="2">
    <source>
        <dbReference type="EMBL" id="AIC29848.1"/>
    </source>
</evidence>